<keyword evidence="2" id="KW-1185">Reference proteome</keyword>
<dbReference type="EC" id="3.1.1.103" evidence="1"/>
<name>A0ACC6M8K5_9BACI</name>
<organism evidence="1 2">
    <name type="scientific">Gracilibacillus pellucidus</name>
    <dbReference type="NCBI Taxonomy" id="3095368"/>
    <lineage>
        <taxon>Bacteria</taxon>
        <taxon>Bacillati</taxon>
        <taxon>Bacillota</taxon>
        <taxon>Bacilli</taxon>
        <taxon>Bacillales</taxon>
        <taxon>Bacillaceae</taxon>
        <taxon>Gracilibacillus</taxon>
    </lineage>
</organism>
<gene>
    <name evidence="1" type="ORF">SH601_14895</name>
</gene>
<accession>A0ACC6M8K5</accession>
<evidence type="ECO:0000313" key="2">
    <source>
        <dbReference type="Proteomes" id="UP001277972"/>
    </source>
</evidence>
<dbReference type="EMBL" id="JAWZSR010000010">
    <property type="protein sequence ID" value="MDX8047255.1"/>
    <property type="molecule type" value="Genomic_DNA"/>
</dbReference>
<proteinExistence type="predicted"/>
<protein>
    <submittedName>
        <fullName evidence="1">Serine hydrolase domain-containing protein</fullName>
        <ecNumber evidence="1">3.1.1.103</ecNumber>
    </submittedName>
</protein>
<evidence type="ECO:0000313" key="1">
    <source>
        <dbReference type="EMBL" id="MDX8047255.1"/>
    </source>
</evidence>
<sequence length="366" mass="42390">MKNGKTHIALENRFRKMIQKDKNIKNAYMLIHSEKQGIHVNMAEGSTGSFPAHPEQPYFIASIDKMFTSVIIGSLEEQEKLSYEDSIASYLDPDLLHNLHLYKGKDYTNEIKIKHLLNHTSGLFGDALDRGKQGSSMMDFFLDEQSQAWTPQYIIQWTKENLTCHFPPGEGFYYSDVGYYLLILIIERITSKPYHEVLKDSLFQPLEMNQTYTINFTEPVITKEYPVADCFLQNKNMGQNIRLGMDDAGGRIVATTEDLLKFMKALVNYKLLRKETMEKMKNWAKFSIGIDYGFGIINFKHVPLLMPRRYSLWGNAGSNGSFMFYHPELNAYFIGSLNHFRYHRKGIMLMFKMIDILLKSKSSKSI</sequence>
<keyword evidence="1" id="KW-0378">Hydrolase</keyword>
<reference evidence="1" key="1">
    <citation type="submission" date="2023-11" db="EMBL/GenBank/DDBJ databases">
        <title>Gracilibacillus pellucida a moderately halophilic bacterium isolated from saline soil in Xinjiang province.</title>
        <authorList>
            <person name="Zhang Z."/>
            <person name="Tan F."/>
            <person name="Wang Y."/>
            <person name="Xia M."/>
        </authorList>
    </citation>
    <scope>NUCLEOTIDE SEQUENCE</scope>
    <source>
        <strain evidence="1">S3-1-1</strain>
    </source>
</reference>
<comment type="caution">
    <text evidence="1">The sequence shown here is derived from an EMBL/GenBank/DDBJ whole genome shotgun (WGS) entry which is preliminary data.</text>
</comment>
<dbReference type="Proteomes" id="UP001277972">
    <property type="component" value="Unassembled WGS sequence"/>
</dbReference>